<name>A0ABN8RB23_9CNID</name>
<comment type="caution">
    <text evidence="3">The sequence shown here is derived from an EMBL/GenBank/DDBJ whole genome shotgun (WGS) entry which is preliminary data.</text>
</comment>
<feature type="compositionally biased region" description="Basic and acidic residues" evidence="1">
    <location>
        <begin position="32"/>
        <end position="46"/>
    </location>
</feature>
<feature type="compositionally biased region" description="Polar residues" evidence="1">
    <location>
        <begin position="238"/>
        <end position="267"/>
    </location>
</feature>
<feature type="compositionally biased region" description="Basic and acidic residues" evidence="1">
    <location>
        <begin position="1"/>
        <end position="22"/>
    </location>
</feature>
<sequence>MPMHVETESDGEGHEWNNDDKSNAFSRNFKHGRMDNQLKKPGEQEPKTCSIRWGWISLAKKDSSGKKETVEVGVIVVGLSCICVLACALVTLQLRENNRRITGSRQRSGYDSGRSGDRTRDHLDTDAPPSYDTVIRSPHLYPPTRRTSITLDISDTRRSSGSSVFSLSLQSARFMHPFHIVPMGSSEDNLSQNSDAREMDYRQEENEGPPPPPYPGNIILIATRHTHSIDSAVGVHSVNENSRNQESETAGLNFSRSLNSESLEGRD</sequence>
<keyword evidence="2" id="KW-1133">Transmembrane helix</keyword>
<dbReference type="Proteomes" id="UP001159405">
    <property type="component" value="Unassembled WGS sequence"/>
</dbReference>
<organism evidence="3 4">
    <name type="scientific">Porites lobata</name>
    <dbReference type="NCBI Taxonomy" id="104759"/>
    <lineage>
        <taxon>Eukaryota</taxon>
        <taxon>Metazoa</taxon>
        <taxon>Cnidaria</taxon>
        <taxon>Anthozoa</taxon>
        <taxon>Hexacorallia</taxon>
        <taxon>Scleractinia</taxon>
        <taxon>Fungiina</taxon>
        <taxon>Poritidae</taxon>
        <taxon>Porites</taxon>
    </lineage>
</organism>
<evidence type="ECO:0000313" key="4">
    <source>
        <dbReference type="Proteomes" id="UP001159405"/>
    </source>
</evidence>
<feature type="region of interest" description="Disordered" evidence="1">
    <location>
        <begin position="1"/>
        <end position="46"/>
    </location>
</feature>
<keyword evidence="2" id="KW-0812">Transmembrane</keyword>
<evidence type="ECO:0000256" key="2">
    <source>
        <dbReference type="SAM" id="Phobius"/>
    </source>
</evidence>
<keyword evidence="4" id="KW-1185">Reference proteome</keyword>
<feature type="region of interest" description="Disordered" evidence="1">
    <location>
        <begin position="102"/>
        <end position="159"/>
    </location>
</feature>
<proteinExistence type="predicted"/>
<dbReference type="EMBL" id="CALNXK010000205">
    <property type="protein sequence ID" value="CAH3175844.1"/>
    <property type="molecule type" value="Genomic_DNA"/>
</dbReference>
<accession>A0ABN8RB23</accession>
<feature type="compositionally biased region" description="Basic and acidic residues" evidence="1">
    <location>
        <begin position="114"/>
        <end position="125"/>
    </location>
</feature>
<evidence type="ECO:0000313" key="3">
    <source>
        <dbReference type="EMBL" id="CAH3175844.1"/>
    </source>
</evidence>
<reference evidence="3 4" key="1">
    <citation type="submission" date="2022-05" db="EMBL/GenBank/DDBJ databases">
        <authorList>
            <consortium name="Genoscope - CEA"/>
            <person name="William W."/>
        </authorList>
    </citation>
    <scope>NUCLEOTIDE SEQUENCE [LARGE SCALE GENOMIC DNA]</scope>
</reference>
<feature type="region of interest" description="Disordered" evidence="1">
    <location>
        <begin position="236"/>
        <end position="267"/>
    </location>
</feature>
<keyword evidence="2" id="KW-0472">Membrane</keyword>
<feature type="transmembrane region" description="Helical" evidence="2">
    <location>
        <begin position="72"/>
        <end position="92"/>
    </location>
</feature>
<protein>
    <submittedName>
        <fullName evidence="3">Uncharacterized protein</fullName>
    </submittedName>
</protein>
<evidence type="ECO:0000256" key="1">
    <source>
        <dbReference type="SAM" id="MobiDB-lite"/>
    </source>
</evidence>
<gene>
    <name evidence="3" type="ORF">PLOB_00017246</name>
</gene>
<feature type="region of interest" description="Disordered" evidence="1">
    <location>
        <begin position="197"/>
        <end position="218"/>
    </location>
</feature>